<name>A0A3A1U291_9MICO</name>
<dbReference type="PANTHER" id="PTHR43877">
    <property type="entry name" value="AMINOALKYLPHOSPHONATE N-ACETYLTRANSFERASE-RELATED-RELATED"/>
    <property type="match status" value="1"/>
</dbReference>
<dbReference type="RefSeq" id="WP_119482886.1">
    <property type="nucleotide sequence ID" value="NZ_QXTG01000002.1"/>
</dbReference>
<gene>
    <name evidence="4" type="ORF">D1781_14285</name>
</gene>
<proteinExistence type="predicted"/>
<dbReference type="CDD" id="cd04301">
    <property type="entry name" value="NAT_SF"/>
    <property type="match status" value="1"/>
</dbReference>
<dbReference type="SUPFAM" id="SSF55729">
    <property type="entry name" value="Acyl-CoA N-acyltransferases (Nat)"/>
    <property type="match status" value="1"/>
</dbReference>
<dbReference type="OrthoDB" id="3190820at2"/>
<keyword evidence="1 4" id="KW-0808">Transferase</keyword>
<keyword evidence="2" id="KW-0012">Acyltransferase</keyword>
<keyword evidence="5" id="KW-1185">Reference proteome</keyword>
<evidence type="ECO:0000256" key="2">
    <source>
        <dbReference type="ARBA" id="ARBA00023315"/>
    </source>
</evidence>
<sequence>MSRMTIDPAEDLRHDTAADALQRAYALFATRIPGGSVSRDASGVESVVIPVPKARMNGLLLPRGGVDPARLRRLAAPFAGGPWSMSVIDAEPAGVAALAAELGLTRTALPSLTAPIRPTPPGAAGSDATEIRTASTDRERLLWATTCDLAYGSPAGLTARLLTPELAAAPEVRAHLACFHGRPVATALTVLDDRGWLGLFTVGTVPEARRKGIGERLVRFALEDGARRGARTAYLQSSAMARALYERIGFQDDGHPIVSFETV</sequence>
<reference evidence="5" key="1">
    <citation type="submission" date="2018-09" db="EMBL/GenBank/DDBJ databases">
        <authorList>
            <person name="Kim I."/>
        </authorList>
    </citation>
    <scope>NUCLEOTIDE SEQUENCE [LARGE SCALE GENOMIC DNA]</scope>
    <source>
        <strain evidence="5">DD4a</strain>
    </source>
</reference>
<evidence type="ECO:0000259" key="3">
    <source>
        <dbReference type="PROSITE" id="PS51186"/>
    </source>
</evidence>
<protein>
    <submittedName>
        <fullName evidence="4">N-acetyltransferase</fullName>
    </submittedName>
</protein>
<evidence type="ECO:0000313" key="4">
    <source>
        <dbReference type="EMBL" id="RIX28576.1"/>
    </source>
</evidence>
<dbReference type="Gene3D" id="3.40.630.30">
    <property type="match status" value="1"/>
</dbReference>
<dbReference type="PROSITE" id="PS51186">
    <property type="entry name" value="GNAT"/>
    <property type="match status" value="1"/>
</dbReference>
<organism evidence="4 5">
    <name type="scientific">Amnibacterium setariae</name>
    <dbReference type="NCBI Taxonomy" id="2306585"/>
    <lineage>
        <taxon>Bacteria</taxon>
        <taxon>Bacillati</taxon>
        <taxon>Actinomycetota</taxon>
        <taxon>Actinomycetes</taxon>
        <taxon>Micrococcales</taxon>
        <taxon>Microbacteriaceae</taxon>
        <taxon>Amnibacterium</taxon>
    </lineage>
</organism>
<evidence type="ECO:0000313" key="5">
    <source>
        <dbReference type="Proteomes" id="UP000265742"/>
    </source>
</evidence>
<dbReference type="Proteomes" id="UP000265742">
    <property type="component" value="Unassembled WGS sequence"/>
</dbReference>
<dbReference type="InterPro" id="IPR000182">
    <property type="entry name" value="GNAT_dom"/>
</dbReference>
<dbReference type="Pfam" id="PF00583">
    <property type="entry name" value="Acetyltransf_1"/>
    <property type="match status" value="1"/>
</dbReference>
<comment type="caution">
    <text evidence="4">The sequence shown here is derived from an EMBL/GenBank/DDBJ whole genome shotgun (WGS) entry which is preliminary data.</text>
</comment>
<dbReference type="AlphaFoldDB" id="A0A3A1U291"/>
<dbReference type="InterPro" id="IPR016181">
    <property type="entry name" value="Acyl_CoA_acyltransferase"/>
</dbReference>
<dbReference type="GO" id="GO:0016747">
    <property type="term" value="F:acyltransferase activity, transferring groups other than amino-acyl groups"/>
    <property type="evidence" value="ECO:0007669"/>
    <property type="project" value="InterPro"/>
</dbReference>
<evidence type="ECO:0000256" key="1">
    <source>
        <dbReference type="ARBA" id="ARBA00022679"/>
    </source>
</evidence>
<feature type="domain" description="N-acetyltransferase" evidence="3">
    <location>
        <begin position="129"/>
        <end position="263"/>
    </location>
</feature>
<dbReference type="EMBL" id="QXTG01000002">
    <property type="protein sequence ID" value="RIX28576.1"/>
    <property type="molecule type" value="Genomic_DNA"/>
</dbReference>
<dbReference type="InterPro" id="IPR050832">
    <property type="entry name" value="Bact_Acetyltransf"/>
</dbReference>
<accession>A0A3A1U291</accession>
<dbReference type="PANTHER" id="PTHR43877:SF1">
    <property type="entry name" value="ACETYLTRANSFERASE"/>
    <property type="match status" value="1"/>
</dbReference>